<protein>
    <recommendedName>
        <fullName evidence="3">DUF4220 domain-containing protein</fullName>
    </recommendedName>
</protein>
<evidence type="ECO:0000256" key="1">
    <source>
        <dbReference type="SAM" id="MobiDB-lite"/>
    </source>
</evidence>
<dbReference type="RefSeq" id="XP_024310757.1">
    <property type="nucleotide sequence ID" value="XM_024454989.1"/>
</dbReference>
<feature type="compositionally biased region" description="Acidic residues" evidence="1">
    <location>
        <begin position="755"/>
        <end position="764"/>
    </location>
</feature>
<name>A0A0Q3PEU1_BRADI</name>
<evidence type="ECO:0000259" key="3">
    <source>
        <dbReference type="Pfam" id="PF13968"/>
    </source>
</evidence>
<dbReference type="ExpressionAtlas" id="A0A0Q3PEU1">
    <property type="expression patterns" value="baseline"/>
</dbReference>
<feature type="transmembrane region" description="Helical" evidence="2">
    <location>
        <begin position="410"/>
        <end position="433"/>
    </location>
</feature>
<dbReference type="GeneID" id="100828821"/>
<reference evidence="4" key="2">
    <citation type="submission" date="2017-06" db="EMBL/GenBank/DDBJ databases">
        <title>WGS assembly of Brachypodium distachyon.</title>
        <authorList>
            <consortium name="The International Brachypodium Initiative"/>
            <person name="Lucas S."/>
            <person name="Harmon-Smith M."/>
            <person name="Lail K."/>
            <person name="Tice H."/>
            <person name="Grimwood J."/>
            <person name="Bruce D."/>
            <person name="Barry K."/>
            <person name="Shu S."/>
            <person name="Lindquist E."/>
            <person name="Wang M."/>
            <person name="Pitluck S."/>
            <person name="Vogel J.P."/>
            <person name="Garvin D.F."/>
            <person name="Mockler T.C."/>
            <person name="Schmutz J."/>
            <person name="Rokhsar D."/>
            <person name="Bevan M.W."/>
        </authorList>
    </citation>
    <scope>NUCLEOTIDE SEQUENCE</scope>
    <source>
        <strain evidence="4">Bd21</strain>
    </source>
</reference>
<dbReference type="KEGG" id="bdi:100828821"/>
<reference evidence="5" key="3">
    <citation type="submission" date="2018-08" db="UniProtKB">
        <authorList>
            <consortium name="EnsemblPlants"/>
        </authorList>
    </citation>
    <scope>IDENTIFICATION</scope>
    <source>
        <strain evidence="5">cv. Bd21</strain>
    </source>
</reference>
<dbReference type="Pfam" id="PF13968">
    <property type="entry name" value="DUF4220"/>
    <property type="match status" value="1"/>
</dbReference>
<dbReference type="PANTHER" id="PTHR31325">
    <property type="entry name" value="OS01G0798800 PROTEIN-RELATED"/>
    <property type="match status" value="1"/>
</dbReference>
<organism evidence="4">
    <name type="scientific">Brachypodium distachyon</name>
    <name type="common">Purple false brome</name>
    <name type="synonym">Trachynia distachya</name>
    <dbReference type="NCBI Taxonomy" id="15368"/>
    <lineage>
        <taxon>Eukaryota</taxon>
        <taxon>Viridiplantae</taxon>
        <taxon>Streptophyta</taxon>
        <taxon>Embryophyta</taxon>
        <taxon>Tracheophyta</taxon>
        <taxon>Spermatophyta</taxon>
        <taxon>Magnoliopsida</taxon>
        <taxon>Liliopsida</taxon>
        <taxon>Poales</taxon>
        <taxon>Poaceae</taxon>
        <taxon>BOP clade</taxon>
        <taxon>Pooideae</taxon>
        <taxon>Stipodae</taxon>
        <taxon>Brachypodieae</taxon>
        <taxon>Brachypodium</taxon>
    </lineage>
</organism>
<feature type="region of interest" description="Disordered" evidence="1">
    <location>
        <begin position="725"/>
        <end position="767"/>
    </location>
</feature>
<feature type="compositionally biased region" description="Basic and acidic residues" evidence="1">
    <location>
        <begin position="739"/>
        <end position="749"/>
    </location>
</feature>
<dbReference type="OrthoDB" id="600690at2759"/>
<evidence type="ECO:0000256" key="2">
    <source>
        <dbReference type="SAM" id="Phobius"/>
    </source>
</evidence>
<reference evidence="4 5" key="1">
    <citation type="journal article" date="2010" name="Nature">
        <title>Genome sequencing and analysis of the model grass Brachypodium distachyon.</title>
        <authorList>
            <consortium name="International Brachypodium Initiative"/>
        </authorList>
    </citation>
    <scope>NUCLEOTIDE SEQUENCE [LARGE SCALE GENOMIC DNA]</scope>
    <source>
        <strain evidence="4 5">Bd21</strain>
    </source>
</reference>
<dbReference type="Pfam" id="PF04578">
    <property type="entry name" value="DUF594"/>
    <property type="match status" value="1"/>
</dbReference>
<dbReference type="InterPro" id="IPR007658">
    <property type="entry name" value="DUF594"/>
</dbReference>
<keyword evidence="2" id="KW-0472">Membrane</keyword>
<dbReference type="EMBL" id="CM000883">
    <property type="protein sequence ID" value="KQJ87841.1"/>
    <property type="molecule type" value="Genomic_DNA"/>
</dbReference>
<accession>A0A0Q3PEU1</accession>
<dbReference type="FunCoup" id="A0A0Q3PEU1">
    <property type="interactions" value="491"/>
</dbReference>
<dbReference type="RefSeq" id="XP_024310753.1">
    <property type="nucleotide sequence ID" value="XM_024454985.1"/>
</dbReference>
<keyword evidence="2" id="KW-0812">Transmembrane</keyword>
<dbReference type="AlphaFoldDB" id="A0A0Q3PEU1"/>
<proteinExistence type="predicted"/>
<keyword evidence="2" id="KW-1133">Transmembrane helix</keyword>
<dbReference type="Proteomes" id="UP000008810">
    <property type="component" value="Chromosome 4"/>
</dbReference>
<dbReference type="EnsemblPlants" id="KQJ87841">
    <property type="protein sequence ID" value="KQJ87841"/>
    <property type="gene ID" value="BRADI_4g13840v3"/>
</dbReference>
<evidence type="ECO:0000313" key="4">
    <source>
        <dbReference type="EMBL" id="KQJ87841.1"/>
    </source>
</evidence>
<feature type="domain" description="DUF4220" evidence="3">
    <location>
        <begin position="68"/>
        <end position="483"/>
    </location>
</feature>
<dbReference type="RefSeq" id="XP_024310752.1">
    <property type="nucleotide sequence ID" value="XM_024454984.1"/>
</dbReference>
<dbReference type="RefSeq" id="XP_024310755.1">
    <property type="nucleotide sequence ID" value="XM_024454987.1"/>
</dbReference>
<dbReference type="Gramene" id="KQJ87841">
    <property type="protein sequence ID" value="KQJ87841"/>
    <property type="gene ID" value="BRADI_4g13840v3"/>
</dbReference>
<sequence length="864" mass="98027">MRPTAASGARAFLLSVARLFKLDNVTHMASVELWVLLTTLLLVIRFLLDFFGPWYADRRMMAVILTMETLNHNLVVYTMGLMQLSGERVNDYFQAWAVLLVTLQYSVKIGRPYARSKQIPLLDLMSSFWAANLLRVQTFFLLRIPLWLIWSLNAVRIILFFISSSKAETINQESMRLVSDYMRYEEALSGEDDQTMAFADDGQLREFDMRGYKYLVHGEHLVLKEVQAATQEAASCFNRGTPEESKQLDQSYRIQLRPDQEHKKKLVTIEKIWNGASESGLLGATDSDNQLKDICLSFALYKLLRRRFYDLPMHELARLQGEKKIRSLVFSYILGKDSERAFRITEVELSFLQDLFYSKQATMFAGGFLIPVMSLLLSLLLAAATGYIAYPVRYIPERMDQADRNRITHGVFITRVIVAAIVAKEVAEIYLYVFSRWAKVLMLCKYVQYQWLWTPVAETAMKVMLCFSSKTRWKQSIGQQNLLVSSRVVSPFTENIIQDSRGQIPGRIVLKDYTKNAILDVLKSLIKDQKELGKYFENTFGSNQKLAWLSDESDEPKPKVDTHIILVWHIATCLCEIKLFDEVKKLKALQPVGCPKPFVGEPVAGIHAKKEPEGPGIPDESQGARSNSVWCEQYATAVSLSNYCAYLVTRALVPDNGLVTKKVLEEVIREIDHVASDVIMGPFSFLFRSWKKSEARAGGQLSKEQLGTMEHVYESLMAIVGKASEHEHDTGQDGDPDEEAPKVRDREEEPMPMPDDSDSDSDDDLNIRNSITKMGAELGKQLTDLYDGNAEGLWHDLAKFWTEFLLHLAASTKAAKHRTHLAGNGELITHLWVLLSHAGFLGSTSHGHQVLDPEDLQAANPYNE</sequence>
<evidence type="ECO:0000313" key="6">
    <source>
        <dbReference type="Proteomes" id="UP000008810"/>
    </source>
</evidence>
<gene>
    <name evidence="5" type="primary">LOC100828821</name>
    <name evidence="4" type="ORF">BRADI_4g13840v3</name>
</gene>
<dbReference type="RefSeq" id="XP_014757299.1">
    <property type="nucleotide sequence ID" value="XM_014901813.2"/>
</dbReference>
<keyword evidence="6" id="KW-1185">Reference proteome</keyword>
<feature type="transmembrane region" description="Helical" evidence="2">
    <location>
        <begin position="368"/>
        <end position="390"/>
    </location>
</feature>
<feature type="transmembrane region" description="Helical" evidence="2">
    <location>
        <begin position="29"/>
        <end position="48"/>
    </location>
</feature>
<dbReference type="RefSeq" id="XP_024310758.1">
    <property type="nucleotide sequence ID" value="XM_024454990.1"/>
</dbReference>
<evidence type="ECO:0000313" key="5">
    <source>
        <dbReference type="EnsemblPlants" id="KQJ87841"/>
    </source>
</evidence>
<dbReference type="InterPro" id="IPR025315">
    <property type="entry name" value="DUF4220"/>
</dbReference>
<dbReference type="RefSeq" id="XP_024310751.1">
    <property type="nucleotide sequence ID" value="XM_024454983.1"/>
</dbReference>
<dbReference type="RefSeq" id="XP_024310754.1">
    <property type="nucleotide sequence ID" value="XM_024454986.1"/>
</dbReference>
<dbReference type="RefSeq" id="XP_024310756.1">
    <property type="nucleotide sequence ID" value="XM_024454988.1"/>
</dbReference>